<dbReference type="EMBL" id="CASHSV030000206">
    <property type="protein sequence ID" value="CAJ2656405.1"/>
    <property type="molecule type" value="Genomic_DNA"/>
</dbReference>
<sequence length="423" mass="48321">MRTSTFRLCLLIVVVICLLLFGAISRLNIPNVSYYATITNVQQNYINDPKKILVSKGKGYPPVFAYWIFGTKGESKKMTRLLKAIYHPRNQYLLQLDDCSSDSERMDLALYVKSNIVFEEFGNVNVFGKSYAINKMGSSSLSASLHAIALHLKVNSDWDWFFTLSASDYPLMTQDDILHAFMILPTNINFIHYTNKTLRNEQRNMNQIVVDPSLHDEKSSSLYFAVEARDTPDAFKIFRGSPWMILTRSFMEYCVNGWDNLPRKLLMFFSNVAYPMETYFHTVLCNSQEFNNTIVDNNLIYSLFDNDPSESQLLDMSHYDTMMEIGAAFARPFGEGELVLEKIDDLVLNRTFNGFVQGEWCSNSNLEINKTTKVLEIEEGMCSISGNIDVVKPGLFGIKLRTLLGEIVSSGRYRTSQCQLQLV</sequence>
<accession>A0ACB0KHZ2</accession>
<name>A0ACB0KHZ2_TRIPR</name>
<gene>
    <name evidence="1" type="ORF">MILVUS5_LOCUS23162</name>
</gene>
<evidence type="ECO:0000313" key="2">
    <source>
        <dbReference type="Proteomes" id="UP001177021"/>
    </source>
</evidence>
<evidence type="ECO:0000313" key="1">
    <source>
        <dbReference type="EMBL" id="CAJ2656405.1"/>
    </source>
</evidence>
<comment type="caution">
    <text evidence="1">The sequence shown here is derived from an EMBL/GenBank/DDBJ whole genome shotgun (WGS) entry which is preliminary data.</text>
</comment>
<proteinExistence type="predicted"/>
<dbReference type="Proteomes" id="UP001177021">
    <property type="component" value="Unassembled WGS sequence"/>
</dbReference>
<organism evidence="1 2">
    <name type="scientific">Trifolium pratense</name>
    <name type="common">Red clover</name>
    <dbReference type="NCBI Taxonomy" id="57577"/>
    <lineage>
        <taxon>Eukaryota</taxon>
        <taxon>Viridiplantae</taxon>
        <taxon>Streptophyta</taxon>
        <taxon>Embryophyta</taxon>
        <taxon>Tracheophyta</taxon>
        <taxon>Spermatophyta</taxon>
        <taxon>Magnoliopsida</taxon>
        <taxon>eudicotyledons</taxon>
        <taxon>Gunneridae</taxon>
        <taxon>Pentapetalae</taxon>
        <taxon>rosids</taxon>
        <taxon>fabids</taxon>
        <taxon>Fabales</taxon>
        <taxon>Fabaceae</taxon>
        <taxon>Papilionoideae</taxon>
        <taxon>50 kb inversion clade</taxon>
        <taxon>NPAAA clade</taxon>
        <taxon>Hologalegina</taxon>
        <taxon>IRL clade</taxon>
        <taxon>Trifolieae</taxon>
        <taxon>Trifolium</taxon>
    </lineage>
</organism>
<reference evidence="1" key="1">
    <citation type="submission" date="2023-10" db="EMBL/GenBank/DDBJ databases">
        <authorList>
            <person name="Rodriguez Cubillos JULIANA M."/>
            <person name="De Vega J."/>
        </authorList>
    </citation>
    <scope>NUCLEOTIDE SEQUENCE</scope>
</reference>
<keyword evidence="2" id="KW-1185">Reference proteome</keyword>
<protein>
    <submittedName>
        <fullName evidence="1">Uncharacterized protein</fullName>
    </submittedName>
</protein>